<keyword evidence="2" id="KW-0053">Apoptosis</keyword>
<dbReference type="GO" id="GO:0006915">
    <property type="term" value="P:apoptotic process"/>
    <property type="evidence" value="ECO:0007669"/>
    <property type="project" value="UniProtKB-KW"/>
</dbReference>
<dbReference type="OrthoDB" id="8816507at2759"/>
<dbReference type="PROSITE" id="PS50168">
    <property type="entry name" value="DED"/>
    <property type="match status" value="2"/>
</dbReference>
<dbReference type="Pfam" id="PF01335">
    <property type="entry name" value="DED"/>
    <property type="match status" value="1"/>
</dbReference>
<comment type="similarity">
    <text evidence="1">Belongs to the peptidase C14A family.</text>
</comment>
<dbReference type="SMART" id="SM00031">
    <property type="entry name" value="DED"/>
    <property type="match status" value="2"/>
</dbReference>
<reference evidence="7" key="2">
    <citation type="submission" date="2020-02" db="EMBL/GenBank/DDBJ databases">
        <title>Esox lucius (northern pike) genome, fEsoLuc1, primary haplotype.</title>
        <authorList>
            <person name="Myers G."/>
            <person name="Karagic N."/>
            <person name="Meyer A."/>
            <person name="Pippel M."/>
            <person name="Reichard M."/>
            <person name="Winkler S."/>
            <person name="Tracey A."/>
            <person name="Sims Y."/>
            <person name="Howe K."/>
            <person name="Rhie A."/>
            <person name="Formenti G."/>
            <person name="Durbin R."/>
            <person name="Fedrigo O."/>
            <person name="Jarvis E.D."/>
        </authorList>
    </citation>
    <scope>NUCLEOTIDE SEQUENCE [LARGE SCALE GENOMIC DNA]</scope>
</reference>
<evidence type="ECO:0008006" key="9">
    <source>
        <dbReference type="Google" id="ProtNLM"/>
    </source>
</evidence>
<dbReference type="InterPro" id="IPR001875">
    <property type="entry name" value="DED_dom"/>
</dbReference>
<keyword evidence="8" id="KW-1185">Reference proteome</keyword>
<dbReference type="Bgee" id="ENSELUG00000009504">
    <property type="expression patterns" value="Expressed in stomach and 14 other cell types or tissues"/>
</dbReference>
<dbReference type="Ensembl" id="ENSELUT00000004755.3">
    <property type="protein sequence ID" value="ENSELUP00000008917.2"/>
    <property type="gene ID" value="ENSELUG00000009504.3"/>
</dbReference>
<sequence>METFYQKNSRICEELSIGECKKLLYLCGATGTGGCVADVREVLMTWLDRQQVESLYLVELLYTLRRFDLLRKVFRVSEQEVGEILGQSRAVSKYRVLMSDVSEDMGTEDLESLKFLLSASLPKERLASVKSFLDVVVELEKCDQVSSERVGLIEQYLIDISRVDLAKKVRGYQNQTPVVSMAQVQQRPVGPKQFLLSQPRAIATPVSYQSKQNPEENAHTNPNPLCFVIPAEENAHTNPNPLCFVIPAEENAHTKDAERRRAVCQSPMEVYRLRSDLKDQCLIIDCVGSDGDMLSETFSRLHFKVTLVKWPGLEDTLSILRQAVQQEDNQEADSLACCLISRATATDLLVTDGHRQGLFLDSIRQFFTPACCPSLFGKPKLFFIQTYLVSEPPGCSSKPMRHPIHREEDLETDKDEGCPRVESDRGQGCPRVESDGGQGCPRVESVPADADVFWSHCWTDVCQLEQRGHRSVYLQALREAALRGQSRRTSLVDIHTEMNGVIFDHNRRNPGARYNINLRHTLRKSLYFR</sequence>
<dbReference type="GO" id="GO:0006508">
    <property type="term" value="P:proteolysis"/>
    <property type="evidence" value="ECO:0007669"/>
    <property type="project" value="InterPro"/>
</dbReference>
<dbReference type="GO" id="GO:0004197">
    <property type="term" value="F:cysteine-type endopeptidase activity"/>
    <property type="evidence" value="ECO:0007669"/>
    <property type="project" value="InterPro"/>
</dbReference>
<evidence type="ECO:0000256" key="2">
    <source>
        <dbReference type="ARBA" id="ARBA00022703"/>
    </source>
</evidence>
<keyword evidence="3" id="KW-0677">Repeat</keyword>
<reference evidence="8" key="1">
    <citation type="journal article" date="2014" name="PLoS ONE">
        <title>The genome and linkage map of the northern pike (Esox lucius): conserved synteny revealed between the salmonid sister group and the Neoteleostei.</title>
        <authorList>
            <person name="Rondeau E.B."/>
            <person name="Minkley D.R."/>
            <person name="Leong J.S."/>
            <person name="Messmer A.M."/>
            <person name="Jantzen J.R."/>
            <person name="von Schalburg K.R."/>
            <person name="Lemon C."/>
            <person name="Bird N.H."/>
            <person name="Koop B.F."/>
        </authorList>
    </citation>
    <scope>NUCLEOTIDE SEQUENCE</scope>
</reference>
<evidence type="ECO:0000259" key="6">
    <source>
        <dbReference type="PROSITE" id="PS50208"/>
    </source>
</evidence>
<dbReference type="OMA" id="MPQHRDY"/>
<reference evidence="7" key="4">
    <citation type="submission" date="2025-09" db="UniProtKB">
        <authorList>
            <consortium name="Ensembl"/>
        </authorList>
    </citation>
    <scope>IDENTIFICATION</scope>
</reference>
<dbReference type="PANTHER" id="PTHR48169:SF3">
    <property type="entry name" value="CASP8 AND FADD LIKE APOPTOSIS REGULATOR"/>
    <property type="match status" value="1"/>
</dbReference>
<dbReference type="InterPro" id="IPR001309">
    <property type="entry name" value="Pept_C14_p20"/>
</dbReference>
<evidence type="ECO:0000256" key="3">
    <source>
        <dbReference type="ARBA" id="ARBA00022737"/>
    </source>
</evidence>
<dbReference type="InterPro" id="IPR011600">
    <property type="entry name" value="Pept_C14_caspase"/>
</dbReference>
<dbReference type="PROSITE" id="PS50208">
    <property type="entry name" value="CASPASE_P20"/>
    <property type="match status" value="1"/>
</dbReference>
<dbReference type="AlphaFoldDB" id="A0A3P8XWQ7"/>
<feature type="compositionally biased region" description="Basic and acidic residues" evidence="4">
    <location>
        <begin position="415"/>
        <end position="425"/>
    </location>
</feature>
<accession>A0A3P8XWQ7</accession>
<evidence type="ECO:0000313" key="8">
    <source>
        <dbReference type="Proteomes" id="UP000265140"/>
    </source>
</evidence>
<reference evidence="7" key="3">
    <citation type="submission" date="2025-08" db="UniProtKB">
        <authorList>
            <consortium name="Ensembl"/>
        </authorList>
    </citation>
    <scope>IDENTIFICATION</scope>
</reference>
<dbReference type="Gene3D" id="1.10.533.10">
    <property type="entry name" value="Death Domain, Fas"/>
    <property type="match status" value="2"/>
</dbReference>
<dbReference type="Gene3D" id="3.40.50.1460">
    <property type="match status" value="2"/>
</dbReference>
<dbReference type="GO" id="GO:0042981">
    <property type="term" value="P:regulation of apoptotic process"/>
    <property type="evidence" value="ECO:0007669"/>
    <property type="project" value="InterPro"/>
</dbReference>
<dbReference type="PANTHER" id="PTHR48169">
    <property type="entry name" value="DED DOMAIN-CONTAINING PROTEIN"/>
    <property type="match status" value="1"/>
</dbReference>
<dbReference type="InterPro" id="IPR011029">
    <property type="entry name" value="DEATH-like_dom_sf"/>
</dbReference>
<dbReference type="InterPro" id="IPR029030">
    <property type="entry name" value="Caspase-like_dom_sf"/>
</dbReference>
<dbReference type="GeneTree" id="ENSGT00530000064199"/>
<feature type="region of interest" description="Disordered" evidence="4">
    <location>
        <begin position="409"/>
        <end position="436"/>
    </location>
</feature>
<dbReference type="GO" id="GO:0005737">
    <property type="term" value="C:cytoplasm"/>
    <property type="evidence" value="ECO:0007669"/>
    <property type="project" value="UniProtKB-ARBA"/>
</dbReference>
<evidence type="ECO:0000256" key="1">
    <source>
        <dbReference type="ARBA" id="ARBA00010134"/>
    </source>
</evidence>
<dbReference type="PROSITE" id="PS51257">
    <property type="entry name" value="PROKAR_LIPOPROTEIN"/>
    <property type="match status" value="1"/>
</dbReference>
<evidence type="ECO:0000313" key="7">
    <source>
        <dbReference type="Ensembl" id="ENSELUP00000008917.2"/>
    </source>
</evidence>
<name>A0A3P8XWQ7_ESOLU</name>
<feature type="domain" description="DED" evidence="5">
    <location>
        <begin position="93"/>
        <end position="171"/>
    </location>
</feature>
<dbReference type="SMART" id="SM00115">
    <property type="entry name" value="CASc"/>
    <property type="match status" value="1"/>
</dbReference>
<gene>
    <name evidence="7" type="primary">CHFR</name>
</gene>
<dbReference type="SUPFAM" id="SSF52129">
    <property type="entry name" value="Caspase-like"/>
    <property type="match status" value="1"/>
</dbReference>
<feature type="domain" description="Caspase family p20" evidence="6">
    <location>
        <begin position="290"/>
        <end position="385"/>
    </location>
</feature>
<protein>
    <recommendedName>
        <fullName evidence="9">CASP8 and FADD-like apoptosis regulator</fullName>
    </recommendedName>
</protein>
<dbReference type="InParanoid" id="A0A3P8XWQ7"/>
<proteinExistence type="inferred from homology"/>
<dbReference type="Pfam" id="PF00656">
    <property type="entry name" value="Peptidase_C14"/>
    <property type="match status" value="1"/>
</dbReference>
<dbReference type="FunFam" id="1.10.533.10:FF:000016">
    <property type="entry name" value="CASP8 and FADD-like apoptosis regulator"/>
    <property type="match status" value="1"/>
</dbReference>
<dbReference type="Proteomes" id="UP000265140">
    <property type="component" value="Chromosome 20"/>
</dbReference>
<evidence type="ECO:0000259" key="5">
    <source>
        <dbReference type="PROSITE" id="PS50168"/>
    </source>
</evidence>
<evidence type="ECO:0000256" key="4">
    <source>
        <dbReference type="SAM" id="MobiDB-lite"/>
    </source>
</evidence>
<dbReference type="InterPro" id="IPR015917">
    <property type="entry name" value="Pept_C14A"/>
</dbReference>
<organism evidence="7 8">
    <name type="scientific">Esox lucius</name>
    <name type="common">Northern pike</name>
    <dbReference type="NCBI Taxonomy" id="8010"/>
    <lineage>
        <taxon>Eukaryota</taxon>
        <taxon>Metazoa</taxon>
        <taxon>Chordata</taxon>
        <taxon>Craniata</taxon>
        <taxon>Vertebrata</taxon>
        <taxon>Euteleostomi</taxon>
        <taxon>Actinopterygii</taxon>
        <taxon>Neopterygii</taxon>
        <taxon>Teleostei</taxon>
        <taxon>Protacanthopterygii</taxon>
        <taxon>Esociformes</taxon>
        <taxon>Esocidae</taxon>
        <taxon>Esox</taxon>
    </lineage>
</organism>
<feature type="domain" description="DED" evidence="5">
    <location>
        <begin position="3"/>
        <end position="75"/>
    </location>
</feature>
<dbReference type="STRING" id="8010.ENSELUP00000008917"/>
<dbReference type="SUPFAM" id="SSF47986">
    <property type="entry name" value="DEATH domain"/>
    <property type="match status" value="1"/>
</dbReference>